<evidence type="ECO:0000256" key="1">
    <source>
        <dbReference type="SAM" id="MobiDB-lite"/>
    </source>
</evidence>
<dbReference type="RefSeq" id="WP_011506956.1">
    <property type="nucleotide sequence ID" value="NC_007963.1"/>
</dbReference>
<protein>
    <submittedName>
        <fullName evidence="3">Flp pilus assembly CpaB</fullName>
    </submittedName>
</protein>
<organism evidence="3 4">
    <name type="scientific">Chromohalobacter israelensis (strain ATCC BAA-138 / DSM 3043 / CIP 106854 / NCIMB 13768 / 1H11)</name>
    <name type="common">Chromohalobacter salexigens</name>
    <dbReference type="NCBI Taxonomy" id="290398"/>
    <lineage>
        <taxon>Bacteria</taxon>
        <taxon>Pseudomonadati</taxon>
        <taxon>Pseudomonadota</taxon>
        <taxon>Gammaproteobacteria</taxon>
        <taxon>Oceanospirillales</taxon>
        <taxon>Halomonadaceae</taxon>
        <taxon>Chromohalobacter</taxon>
    </lineage>
</organism>
<proteinExistence type="predicted"/>
<evidence type="ECO:0000313" key="4">
    <source>
        <dbReference type="Proteomes" id="UP000000239"/>
    </source>
</evidence>
<dbReference type="Proteomes" id="UP000000239">
    <property type="component" value="Chromosome"/>
</dbReference>
<dbReference type="GeneID" id="95336031"/>
<dbReference type="KEGG" id="csa:Csal_1657"/>
<evidence type="ECO:0000259" key="2">
    <source>
        <dbReference type="SMART" id="SM00858"/>
    </source>
</evidence>
<feature type="region of interest" description="Disordered" evidence="1">
    <location>
        <begin position="269"/>
        <end position="289"/>
    </location>
</feature>
<dbReference type="eggNOG" id="COG3745">
    <property type="taxonomic scope" value="Bacteria"/>
</dbReference>
<dbReference type="InterPro" id="IPR017592">
    <property type="entry name" value="Pilus_assmbl_Flp-typ_CpaB"/>
</dbReference>
<name>Q1QWZ8_CHRI1</name>
<dbReference type="AlphaFoldDB" id="Q1QWZ8"/>
<dbReference type="NCBIfam" id="TIGR03177">
    <property type="entry name" value="pilus_cpaB"/>
    <property type="match status" value="1"/>
</dbReference>
<dbReference type="InterPro" id="IPR013974">
    <property type="entry name" value="SAF"/>
</dbReference>
<dbReference type="Pfam" id="PF08666">
    <property type="entry name" value="SAF"/>
    <property type="match status" value="1"/>
</dbReference>
<keyword evidence="4" id="KW-1185">Reference proteome</keyword>
<dbReference type="CDD" id="cd11614">
    <property type="entry name" value="SAF_CpaB_FlgA_like"/>
    <property type="match status" value="1"/>
</dbReference>
<sequence length="342" mass="35585">MSPKTLKIVAVGLVIVALALGFTGWRLTQQAMPPSVTESAVESATETPVMRHPVVVATRHLAAGTRLGADEVTQAATQTPRLAVVDFPNAVPRSFAKREALEGRVLTRPVDAGEAIREDDFALGSVLASQVPAGYRALAIGVDDVVGGGGFIAPGDRVDVLFQAQAASSGDRRETLARRLLDDVLVLGYGDDLRSRAENDDNGGRNGARTAVVAVTDAQAPKLLLAESTGRLRLAVVGSRERVDRLMADLVTAPDGGGMVVGLSRTAGDAARGASGNASRHASHNAPHEQDDALAPAVTYAEIAAIEEAASSTEPRRASPASSGHRVVQFVGGERRVIETSN</sequence>
<gene>
    <name evidence="3" type="ordered locus">Csal_1657</name>
</gene>
<dbReference type="SMART" id="SM00858">
    <property type="entry name" value="SAF"/>
    <property type="match status" value="1"/>
</dbReference>
<reference evidence="3 4" key="1">
    <citation type="journal article" date="2011" name="Stand. Genomic Sci.">
        <title>Complete genome sequence of the halophilic and highly halotolerant Chromohalobacter salexigens type strain (1H11(T)).</title>
        <authorList>
            <person name="Copeland A."/>
            <person name="O'Connor K."/>
            <person name="Lucas S."/>
            <person name="Lapidus A."/>
            <person name="Berry K.W."/>
            <person name="Detter J.C."/>
            <person name="Del Rio T.G."/>
            <person name="Hammon N."/>
            <person name="Dalin E."/>
            <person name="Tice H."/>
            <person name="Pitluck S."/>
            <person name="Bruce D."/>
            <person name="Goodwin L."/>
            <person name="Han C."/>
            <person name="Tapia R."/>
            <person name="Saunders E."/>
            <person name="Schmutz J."/>
            <person name="Brettin T."/>
            <person name="Larimer F."/>
            <person name="Land M."/>
            <person name="Hauser L."/>
            <person name="Vargas C."/>
            <person name="Nieto J.J."/>
            <person name="Kyrpides N.C."/>
            <person name="Ivanova N."/>
            <person name="Goker M."/>
            <person name="Klenk H.P."/>
            <person name="Csonka L.N."/>
            <person name="Woyke T."/>
        </authorList>
    </citation>
    <scope>NUCLEOTIDE SEQUENCE [LARGE SCALE GENOMIC DNA]</scope>
    <source>
        <strain evidence="4">ATCC BAA-138 / DSM 3043 / CIP 106854 / NCIMB 13768 / 1H11</strain>
    </source>
</reference>
<dbReference type="STRING" id="290398.Csal_1657"/>
<dbReference type="InterPro" id="IPR031571">
    <property type="entry name" value="RcpC_dom"/>
</dbReference>
<accession>Q1QWZ8</accession>
<feature type="domain" description="SAF" evidence="2">
    <location>
        <begin position="52"/>
        <end position="122"/>
    </location>
</feature>
<evidence type="ECO:0000313" key="3">
    <source>
        <dbReference type="EMBL" id="ABE59010.1"/>
    </source>
</evidence>
<dbReference type="Pfam" id="PF16976">
    <property type="entry name" value="RcpC"/>
    <property type="match status" value="1"/>
</dbReference>
<dbReference type="HOGENOM" id="CLU_057068_0_1_6"/>
<dbReference type="EMBL" id="CP000285">
    <property type="protein sequence ID" value="ABE59010.1"/>
    <property type="molecule type" value="Genomic_DNA"/>
</dbReference>